<accession>A0ABN1R2C8</accession>
<dbReference type="EMBL" id="BAAAHQ010000048">
    <property type="protein sequence ID" value="GAA0950920.1"/>
    <property type="molecule type" value="Genomic_DNA"/>
</dbReference>
<evidence type="ECO:0000313" key="2">
    <source>
        <dbReference type="EMBL" id="GAA0950920.1"/>
    </source>
</evidence>
<feature type="signal peptide" evidence="1">
    <location>
        <begin position="1"/>
        <end position="25"/>
    </location>
</feature>
<dbReference type="Proteomes" id="UP001501578">
    <property type="component" value="Unassembled WGS sequence"/>
</dbReference>
<keyword evidence="3" id="KW-1185">Reference proteome</keyword>
<comment type="caution">
    <text evidence="2">The sequence shown here is derived from an EMBL/GenBank/DDBJ whole genome shotgun (WGS) entry which is preliminary data.</text>
</comment>
<sequence>MIAPRKKSRPLVVSCAFALAEAFFADCTAMRAQLLLTGRIDVWSGYRQLNEEDRERLSTLLRHRGDDLASLEVFAKALRELGSTDELDGYRYAGGSVIPIHGLRPRDHADRLLGKLTALQGNSLLPIAKPGRYFTTLRSSTAVEACFDLTDLSTSRTSAPQVRSAPRVGQVEIPVDELSKMAGRIDLARGESHRRKRVDALFANLSGFGGDVMVIQSGDVIKSLMAPTGFGKSVLMEVLGTLLAEKGVPIALVVPTRVGALELAFHIESNLRLLGIDGSCTPLVSPKGVMKDAEELAKTNQAFGDWAFERLAYGCALSGATETEESVDTWSPGREPCRDLRFKHRHGRRHACPWRDGCGKFRLMRQAVTADVIVTAHATFFSGGMHIPLDAGHETTDQMSVEEFLLRRCQLIVIDEVDQFQRSVINRSARHLKLAEGRRSTPIHRLDDDFRSIFGNVLPESDGEVRAILSDLRLLSEHYIANLAKGWMPPVRRSKRTYRTDHWLVPRGYDAWIVARLLGLPDSGRPVTSDEVEALQAIFGAPDARSVTPLPLANLGADEAAEARAKMTVSLTAISAGCRTGILMEHKQALAEALRLVITDDQTRGTTVDRLVRRAHLEPLRRKLSELFYHTPHLRSLGADAAETIADALGGFSRWDAMPASPLGRLFFAFKERYGEEAPEETTLSVAAFGGDPHGYVRYLGELTARGQVGVPRAVFGLSATSYFPGAPHHHVFTEPTWFVPDTDASGVTIHDARVYTGDGAVRISGVQGRQRELNLADVGEGLYRLKLAGRLRDLAAQRVARGTPGRDRILVATTSYDSALILAEGMLRAGAPQGSLALLSRAGQEYTARDTRWHVLPADRVQTFPETGAEILIAPLALVERGVNILDGEVSALGAIYMVVRPIPILDEPAELLGHINHRLWSDTLRTDPDARDALDRLDERMKQAGRHFEEIVRSAQYFRSLPEWVQLGIVAEIMIGLIQLVGRARRGGTPGEVYLVDDAFFDAGGRSDLPHLIARLRERWQDTGELARLTTLYGPTLLAFFDFADRMNRLTSAGDLP</sequence>
<evidence type="ECO:0000256" key="1">
    <source>
        <dbReference type="SAM" id="SignalP"/>
    </source>
</evidence>
<proteinExistence type="predicted"/>
<reference evidence="2 3" key="1">
    <citation type="journal article" date="2019" name="Int. J. Syst. Evol. Microbiol.">
        <title>The Global Catalogue of Microorganisms (GCM) 10K type strain sequencing project: providing services to taxonomists for standard genome sequencing and annotation.</title>
        <authorList>
            <consortium name="The Broad Institute Genomics Platform"/>
            <consortium name="The Broad Institute Genome Sequencing Center for Infectious Disease"/>
            <person name="Wu L."/>
            <person name="Ma J."/>
        </authorList>
    </citation>
    <scope>NUCLEOTIDE SEQUENCE [LARGE SCALE GENOMIC DNA]</scope>
    <source>
        <strain evidence="2 3">JCM 11136</strain>
    </source>
</reference>
<keyword evidence="1" id="KW-0732">Signal</keyword>
<dbReference type="SUPFAM" id="SSF52540">
    <property type="entry name" value="P-loop containing nucleoside triphosphate hydrolases"/>
    <property type="match status" value="1"/>
</dbReference>
<organism evidence="2 3">
    <name type="scientific">Nonomuraea longicatena</name>
    <dbReference type="NCBI Taxonomy" id="83682"/>
    <lineage>
        <taxon>Bacteria</taxon>
        <taxon>Bacillati</taxon>
        <taxon>Actinomycetota</taxon>
        <taxon>Actinomycetes</taxon>
        <taxon>Streptosporangiales</taxon>
        <taxon>Streptosporangiaceae</taxon>
        <taxon>Nonomuraea</taxon>
    </lineage>
</organism>
<evidence type="ECO:0000313" key="3">
    <source>
        <dbReference type="Proteomes" id="UP001501578"/>
    </source>
</evidence>
<dbReference type="RefSeq" id="WP_343954669.1">
    <property type="nucleotide sequence ID" value="NZ_BAAAHQ010000048.1"/>
</dbReference>
<protein>
    <submittedName>
        <fullName evidence="2">Uncharacterized protein</fullName>
    </submittedName>
</protein>
<feature type="chain" id="PRO_5045783211" evidence="1">
    <location>
        <begin position="26"/>
        <end position="1059"/>
    </location>
</feature>
<gene>
    <name evidence="2" type="ORF">GCM10009560_70990</name>
</gene>
<name>A0ABN1R2C8_9ACTN</name>
<dbReference type="InterPro" id="IPR027417">
    <property type="entry name" value="P-loop_NTPase"/>
</dbReference>